<evidence type="ECO:0000313" key="3">
    <source>
        <dbReference type="Proteomes" id="UP000827914"/>
    </source>
</evidence>
<sequence length="108" mass="11896">MKATEFWNADNVSSFNGYTVSGGEVELTDSEYEEILNELYGDVEVCGSSYGSGSLLVDADPVAFRCGKNDYESGIQFELEDQLSRGDSSGIEFIDGDEHKVDLEEDEE</sequence>
<gene>
    <name evidence="2" type="ORF">PHB09_149</name>
</gene>
<feature type="region of interest" description="Disordered" evidence="1">
    <location>
        <begin position="87"/>
        <end position="108"/>
    </location>
</feature>
<proteinExistence type="predicted"/>
<name>A0AAE9BN33_9CAUD</name>
<evidence type="ECO:0000256" key="1">
    <source>
        <dbReference type="SAM" id="MobiDB-lite"/>
    </source>
</evidence>
<reference evidence="2" key="1">
    <citation type="submission" date="2021-09" db="EMBL/GenBank/DDBJ databases">
        <authorList>
            <person name="Liu Y."/>
        </authorList>
    </citation>
    <scope>NUCLEOTIDE SEQUENCE</scope>
</reference>
<organism evidence="2 3">
    <name type="scientific">Pseudomonas phage PHB09</name>
    <dbReference type="NCBI Taxonomy" id="2867265"/>
    <lineage>
        <taxon>Viruses</taxon>
        <taxon>Duplodnaviria</taxon>
        <taxon>Heunggongvirae</taxon>
        <taxon>Uroviricota</taxon>
        <taxon>Caudoviricetes</taxon>
        <taxon>Vandenendeviridae</taxon>
        <taxon>Gorskivirinae</taxon>
        <taxon>Dilongvirus</taxon>
        <taxon>Dilongvirus PHB09</taxon>
    </lineage>
</organism>
<accession>A0AAE9BN33</accession>
<evidence type="ECO:0000313" key="2">
    <source>
        <dbReference type="EMBL" id="UAV84644.1"/>
    </source>
</evidence>
<dbReference type="EMBL" id="OK040171">
    <property type="protein sequence ID" value="UAV84644.1"/>
    <property type="molecule type" value="Genomic_DNA"/>
</dbReference>
<dbReference type="Proteomes" id="UP000827914">
    <property type="component" value="Segment"/>
</dbReference>
<keyword evidence="3" id="KW-1185">Reference proteome</keyword>
<protein>
    <submittedName>
        <fullName evidence="2">Uncharacterized protein</fullName>
    </submittedName>
</protein>